<comment type="similarity">
    <text evidence="2">Belongs to the RLP family.</text>
</comment>
<dbReference type="SMART" id="SM00369">
    <property type="entry name" value="LRR_TYP"/>
    <property type="match status" value="2"/>
</dbReference>
<keyword evidence="10" id="KW-0675">Receptor</keyword>
<evidence type="ECO:0000313" key="13">
    <source>
        <dbReference type="EMBL" id="KDP36604.1"/>
    </source>
</evidence>
<evidence type="ECO:0000256" key="4">
    <source>
        <dbReference type="ARBA" id="ARBA00022614"/>
    </source>
</evidence>
<keyword evidence="8" id="KW-1133">Transmembrane helix</keyword>
<dbReference type="SUPFAM" id="SSF52058">
    <property type="entry name" value="L domain-like"/>
    <property type="match status" value="1"/>
</dbReference>
<organism evidence="13 14">
    <name type="scientific">Jatropha curcas</name>
    <name type="common">Barbados nut</name>
    <dbReference type="NCBI Taxonomy" id="180498"/>
    <lineage>
        <taxon>Eukaryota</taxon>
        <taxon>Viridiplantae</taxon>
        <taxon>Streptophyta</taxon>
        <taxon>Embryophyta</taxon>
        <taxon>Tracheophyta</taxon>
        <taxon>Spermatophyta</taxon>
        <taxon>Magnoliopsida</taxon>
        <taxon>eudicotyledons</taxon>
        <taxon>Gunneridae</taxon>
        <taxon>Pentapetalae</taxon>
        <taxon>rosids</taxon>
        <taxon>fabids</taxon>
        <taxon>Malpighiales</taxon>
        <taxon>Euphorbiaceae</taxon>
        <taxon>Crotonoideae</taxon>
        <taxon>Jatropheae</taxon>
        <taxon>Jatropha</taxon>
    </lineage>
</organism>
<dbReference type="FunFam" id="3.80.10.10:FF:000111">
    <property type="entry name" value="LRR receptor-like serine/threonine-protein kinase ERECTA"/>
    <property type="match status" value="1"/>
</dbReference>
<dbReference type="InterPro" id="IPR003591">
    <property type="entry name" value="Leu-rich_rpt_typical-subtyp"/>
</dbReference>
<proteinExistence type="inferred from homology"/>
<evidence type="ECO:0000256" key="6">
    <source>
        <dbReference type="ARBA" id="ARBA00022729"/>
    </source>
</evidence>
<evidence type="ECO:0000256" key="3">
    <source>
        <dbReference type="ARBA" id="ARBA00022475"/>
    </source>
</evidence>
<evidence type="ECO:0000256" key="1">
    <source>
        <dbReference type="ARBA" id="ARBA00004251"/>
    </source>
</evidence>
<dbReference type="OrthoDB" id="1244010at2759"/>
<dbReference type="PANTHER" id="PTHR48063">
    <property type="entry name" value="LRR RECEPTOR-LIKE KINASE"/>
    <property type="match status" value="1"/>
</dbReference>
<evidence type="ECO:0000256" key="12">
    <source>
        <dbReference type="SAM" id="MobiDB-lite"/>
    </source>
</evidence>
<keyword evidence="6" id="KW-0732">Signal</keyword>
<dbReference type="InterPro" id="IPR046956">
    <property type="entry name" value="RLP23-like"/>
</dbReference>
<evidence type="ECO:0008006" key="15">
    <source>
        <dbReference type="Google" id="ProtNLM"/>
    </source>
</evidence>
<feature type="region of interest" description="Disordered" evidence="12">
    <location>
        <begin position="160"/>
        <end position="182"/>
    </location>
</feature>
<dbReference type="PRINTS" id="PR00019">
    <property type="entry name" value="LEURICHRPT"/>
</dbReference>
<accession>A0A067KXN0</accession>
<dbReference type="InterPro" id="IPR032675">
    <property type="entry name" value="LRR_dom_sf"/>
</dbReference>
<dbReference type="GO" id="GO:0005886">
    <property type="term" value="C:plasma membrane"/>
    <property type="evidence" value="ECO:0007669"/>
    <property type="project" value="UniProtKB-SubCell"/>
</dbReference>
<dbReference type="Proteomes" id="UP000027138">
    <property type="component" value="Unassembled WGS sequence"/>
</dbReference>
<keyword evidence="11" id="KW-0325">Glycoprotein</keyword>
<keyword evidence="7" id="KW-0677">Repeat</keyword>
<evidence type="ECO:0000256" key="7">
    <source>
        <dbReference type="ARBA" id="ARBA00022737"/>
    </source>
</evidence>
<keyword evidence="5" id="KW-0812">Transmembrane</keyword>
<reference evidence="13 14" key="1">
    <citation type="journal article" date="2014" name="PLoS ONE">
        <title>Global Analysis of Gene Expression Profiles in Physic Nut (Jatropha curcas L.) Seedlings Exposed to Salt Stress.</title>
        <authorList>
            <person name="Zhang L."/>
            <person name="Zhang C."/>
            <person name="Wu P."/>
            <person name="Chen Y."/>
            <person name="Li M."/>
            <person name="Jiang H."/>
            <person name="Wu G."/>
        </authorList>
    </citation>
    <scope>NUCLEOTIDE SEQUENCE [LARGE SCALE GENOMIC DNA]</scope>
    <source>
        <strain evidence="14">cv. GZQX0401</strain>
        <tissue evidence="13">Young leaves</tissue>
    </source>
</reference>
<keyword evidence="9" id="KW-0472">Membrane</keyword>
<dbReference type="EMBL" id="KK914427">
    <property type="protein sequence ID" value="KDP36604.1"/>
    <property type="molecule type" value="Genomic_DNA"/>
</dbReference>
<evidence type="ECO:0000256" key="9">
    <source>
        <dbReference type="ARBA" id="ARBA00023136"/>
    </source>
</evidence>
<keyword evidence="14" id="KW-1185">Reference proteome</keyword>
<dbReference type="PANTHER" id="PTHR48063:SF101">
    <property type="entry name" value="LRR RECEPTOR-LIKE SERINE_THREONINE-PROTEIN KINASE FLS2"/>
    <property type="match status" value="1"/>
</dbReference>
<evidence type="ECO:0000256" key="11">
    <source>
        <dbReference type="ARBA" id="ARBA00023180"/>
    </source>
</evidence>
<keyword evidence="3" id="KW-1003">Cell membrane</keyword>
<keyword evidence="4" id="KW-0433">Leucine-rich repeat</keyword>
<evidence type="ECO:0000256" key="2">
    <source>
        <dbReference type="ARBA" id="ARBA00009592"/>
    </source>
</evidence>
<dbReference type="AlphaFoldDB" id="A0A067KXN0"/>
<evidence type="ECO:0000256" key="8">
    <source>
        <dbReference type="ARBA" id="ARBA00022989"/>
    </source>
</evidence>
<evidence type="ECO:0000256" key="5">
    <source>
        <dbReference type="ARBA" id="ARBA00022692"/>
    </source>
</evidence>
<comment type="subcellular location">
    <subcellularLocation>
        <location evidence="1">Cell membrane</location>
        <topology evidence="1">Single-pass type I membrane protein</topology>
    </subcellularLocation>
</comment>
<sequence>MIDENSNETILHDYGRLIQHSLFTFYDDDEALVLWKGSEYILDKNLGRFRIIDLSSNKIEGEIPREIAILSSLRQLNLSNNKLSGAIPEEIDGLKQLESLDLSQNQLSGRLPASMSNLNFLNTLNLSHNNFLGKIPSGTQLQTFNASTYSNNPALCGSPLPLKCPEDDIQDSPSNRDDQDNQENEFNKSLYLGMGVGFASLTTKFGMDWCGSSTPRTPEYRTMNEERHERKAYWLVIVRPQFLTGGGTNGLRPSIPF</sequence>
<evidence type="ECO:0000313" key="14">
    <source>
        <dbReference type="Proteomes" id="UP000027138"/>
    </source>
</evidence>
<gene>
    <name evidence="13" type="ORF">JCGZ_08371</name>
</gene>
<evidence type="ECO:0000256" key="10">
    <source>
        <dbReference type="ARBA" id="ARBA00023170"/>
    </source>
</evidence>
<name>A0A067KXN0_JATCU</name>
<dbReference type="Gene3D" id="3.80.10.10">
    <property type="entry name" value="Ribonuclease Inhibitor"/>
    <property type="match status" value="1"/>
</dbReference>
<dbReference type="InterPro" id="IPR001611">
    <property type="entry name" value="Leu-rich_rpt"/>
</dbReference>
<dbReference type="STRING" id="180498.A0A067KXN0"/>
<protein>
    <recommendedName>
        <fullName evidence="15">Leucine-rich repeat-containing N-terminal plant-type domain-containing protein</fullName>
    </recommendedName>
</protein>
<dbReference type="Pfam" id="PF00560">
    <property type="entry name" value="LRR_1"/>
    <property type="match status" value="4"/>
</dbReference>